<evidence type="ECO:0000313" key="7">
    <source>
        <dbReference type="EMBL" id="MFD2532224.1"/>
    </source>
</evidence>
<feature type="transmembrane region" description="Helical" evidence="6">
    <location>
        <begin position="322"/>
        <end position="346"/>
    </location>
</feature>
<protein>
    <submittedName>
        <fullName evidence="7">Oligosaccharide flippase family protein</fullName>
    </submittedName>
</protein>
<proteinExistence type="predicted"/>
<feature type="transmembrane region" description="Helical" evidence="6">
    <location>
        <begin position="170"/>
        <end position="188"/>
    </location>
</feature>
<dbReference type="Proteomes" id="UP001597460">
    <property type="component" value="Unassembled WGS sequence"/>
</dbReference>
<feature type="transmembrane region" description="Helical" evidence="6">
    <location>
        <begin position="242"/>
        <end position="265"/>
    </location>
</feature>
<dbReference type="PANTHER" id="PTHR30250">
    <property type="entry name" value="PST FAMILY PREDICTED COLANIC ACID TRANSPORTER"/>
    <property type="match status" value="1"/>
</dbReference>
<feature type="transmembrane region" description="Helical" evidence="6">
    <location>
        <begin position="115"/>
        <end position="133"/>
    </location>
</feature>
<feature type="transmembrane region" description="Helical" evidence="6">
    <location>
        <begin position="380"/>
        <end position="399"/>
    </location>
</feature>
<feature type="transmembrane region" description="Helical" evidence="6">
    <location>
        <begin position="411"/>
        <end position="427"/>
    </location>
</feature>
<evidence type="ECO:0000256" key="5">
    <source>
        <dbReference type="ARBA" id="ARBA00023136"/>
    </source>
</evidence>
<keyword evidence="5 6" id="KW-0472">Membrane</keyword>
<dbReference type="InterPro" id="IPR050833">
    <property type="entry name" value="Poly_Biosynth_Transport"/>
</dbReference>
<keyword evidence="4 6" id="KW-1133">Transmembrane helix</keyword>
<dbReference type="EMBL" id="JBHULI010000024">
    <property type="protein sequence ID" value="MFD2532224.1"/>
    <property type="molecule type" value="Genomic_DNA"/>
</dbReference>
<dbReference type="InterPro" id="IPR002797">
    <property type="entry name" value="Polysacc_synth"/>
</dbReference>
<evidence type="ECO:0000256" key="1">
    <source>
        <dbReference type="ARBA" id="ARBA00004651"/>
    </source>
</evidence>
<evidence type="ECO:0000313" key="8">
    <source>
        <dbReference type="Proteomes" id="UP001597460"/>
    </source>
</evidence>
<feature type="transmembrane region" description="Helical" evidence="6">
    <location>
        <begin position="353"/>
        <end position="374"/>
    </location>
</feature>
<feature type="transmembrane region" description="Helical" evidence="6">
    <location>
        <begin position="37"/>
        <end position="60"/>
    </location>
</feature>
<accession>A0ABW5JJC3</accession>
<reference evidence="8" key="1">
    <citation type="journal article" date="2019" name="Int. J. Syst. Evol. Microbiol.">
        <title>The Global Catalogue of Microorganisms (GCM) 10K type strain sequencing project: providing services to taxonomists for standard genome sequencing and annotation.</title>
        <authorList>
            <consortium name="The Broad Institute Genomics Platform"/>
            <consortium name="The Broad Institute Genome Sequencing Center for Infectious Disease"/>
            <person name="Wu L."/>
            <person name="Ma J."/>
        </authorList>
    </citation>
    <scope>NUCLEOTIDE SEQUENCE [LARGE SCALE GENOMIC DNA]</scope>
    <source>
        <strain evidence="8">KCTC 52042</strain>
    </source>
</reference>
<name>A0ABW5JJC3_9BACT</name>
<organism evidence="7 8">
    <name type="scientific">Gracilimonas halophila</name>
    <dbReference type="NCBI Taxonomy" id="1834464"/>
    <lineage>
        <taxon>Bacteria</taxon>
        <taxon>Pseudomonadati</taxon>
        <taxon>Balneolota</taxon>
        <taxon>Balneolia</taxon>
        <taxon>Balneolales</taxon>
        <taxon>Balneolaceae</taxon>
        <taxon>Gracilimonas</taxon>
    </lineage>
</organism>
<feature type="transmembrane region" description="Helical" evidence="6">
    <location>
        <begin position="209"/>
        <end position="230"/>
    </location>
</feature>
<sequence>MANLKEKAFWISFGDIAGRGLSFITSIYLARVLGAEFYGLITVAISILGYATWFSDLGLHQIGTRETAKQPSKRIFRVLEVFRLRLFLGIIVLIISTMVISMIDMGEIEKQVMLGYLYSLIPYMALMEWFYAGKQEFGKIALSKVLNGLTYFILIYFMVETVEDVTTVPVLYTVGIVTAALTLGTFALKDKPFSLPSRGFQIYPDLLKTSSILGLGQFFAQVVSLLPPLLVGALMSLRDAGIYGAAFKIVLIAMMVDRVFVNLLLPNLSSMWSQNRSAAVSKVKLIYGILTVGGALIGMATAIGAEQIIFLLFGDNYAESVVVLQILSVMISVTFINSLFSFGLIATNKDKEFFIATCFGGTVSALIIFGIAAFGDLVMVTISVVFAEIIITFFTYFWFRKVIPSNYVKPILISYPLAIILFLLFSLSPLMPLINALIASIIFILVIVKTGVLDRQHMLWIKSKLST</sequence>
<feature type="transmembrane region" description="Helical" evidence="6">
    <location>
        <begin position="433"/>
        <end position="452"/>
    </location>
</feature>
<comment type="caution">
    <text evidence="7">The sequence shown here is derived from an EMBL/GenBank/DDBJ whole genome shotgun (WGS) entry which is preliminary data.</text>
</comment>
<feature type="transmembrane region" description="Helical" evidence="6">
    <location>
        <begin position="81"/>
        <end position="103"/>
    </location>
</feature>
<keyword evidence="3 6" id="KW-0812">Transmembrane</keyword>
<dbReference type="PANTHER" id="PTHR30250:SF11">
    <property type="entry name" value="O-ANTIGEN TRANSPORTER-RELATED"/>
    <property type="match status" value="1"/>
</dbReference>
<feature type="transmembrane region" description="Helical" evidence="6">
    <location>
        <begin position="285"/>
        <end position="310"/>
    </location>
</feature>
<dbReference type="Pfam" id="PF01943">
    <property type="entry name" value="Polysacc_synt"/>
    <property type="match status" value="1"/>
</dbReference>
<evidence type="ECO:0000256" key="6">
    <source>
        <dbReference type="SAM" id="Phobius"/>
    </source>
</evidence>
<evidence type="ECO:0000256" key="4">
    <source>
        <dbReference type="ARBA" id="ARBA00022989"/>
    </source>
</evidence>
<gene>
    <name evidence="7" type="ORF">ACFSVN_07180</name>
</gene>
<keyword evidence="2" id="KW-1003">Cell membrane</keyword>
<comment type="subcellular location">
    <subcellularLocation>
        <location evidence="1">Cell membrane</location>
        <topology evidence="1">Multi-pass membrane protein</topology>
    </subcellularLocation>
</comment>
<keyword evidence="8" id="KW-1185">Reference proteome</keyword>
<feature type="transmembrane region" description="Helical" evidence="6">
    <location>
        <begin position="140"/>
        <end position="158"/>
    </location>
</feature>
<evidence type="ECO:0000256" key="3">
    <source>
        <dbReference type="ARBA" id="ARBA00022692"/>
    </source>
</evidence>
<dbReference type="RefSeq" id="WP_390300481.1">
    <property type="nucleotide sequence ID" value="NZ_JBHULI010000024.1"/>
</dbReference>
<evidence type="ECO:0000256" key="2">
    <source>
        <dbReference type="ARBA" id="ARBA00022475"/>
    </source>
</evidence>